<sequence>SLTSKYLRLREIEAKLKLYDKINDNTIIITDGASQITPLINLGGRAK</sequence>
<feature type="non-terminal residue" evidence="1">
    <location>
        <position position="1"/>
    </location>
</feature>
<reference evidence="1" key="1">
    <citation type="journal article" date="2015" name="Nature">
        <title>Complex archaea that bridge the gap between prokaryotes and eukaryotes.</title>
        <authorList>
            <person name="Spang A."/>
            <person name="Saw J.H."/>
            <person name="Jorgensen S.L."/>
            <person name="Zaremba-Niedzwiedzka K."/>
            <person name="Martijn J."/>
            <person name="Lind A.E."/>
            <person name="van Eijk R."/>
            <person name="Schleper C."/>
            <person name="Guy L."/>
            <person name="Ettema T.J."/>
        </authorList>
    </citation>
    <scope>NUCLEOTIDE SEQUENCE</scope>
</reference>
<protein>
    <submittedName>
        <fullName evidence="1">Uncharacterized protein</fullName>
    </submittedName>
</protein>
<gene>
    <name evidence="1" type="ORF">LCGC14_2617740</name>
</gene>
<evidence type="ECO:0000313" key="1">
    <source>
        <dbReference type="EMBL" id="KKL04269.1"/>
    </source>
</evidence>
<accession>A0A0F9A3Y7</accession>
<dbReference type="EMBL" id="LAZR01044595">
    <property type="protein sequence ID" value="KKL04269.1"/>
    <property type="molecule type" value="Genomic_DNA"/>
</dbReference>
<name>A0A0F9A3Y7_9ZZZZ</name>
<dbReference type="AlphaFoldDB" id="A0A0F9A3Y7"/>
<comment type="caution">
    <text evidence="1">The sequence shown here is derived from an EMBL/GenBank/DDBJ whole genome shotgun (WGS) entry which is preliminary data.</text>
</comment>
<proteinExistence type="predicted"/>
<organism evidence="1">
    <name type="scientific">marine sediment metagenome</name>
    <dbReference type="NCBI Taxonomy" id="412755"/>
    <lineage>
        <taxon>unclassified sequences</taxon>
        <taxon>metagenomes</taxon>
        <taxon>ecological metagenomes</taxon>
    </lineage>
</organism>